<proteinExistence type="predicted"/>
<evidence type="ECO:0000313" key="1">
    <source>
        <dbReference type="EMBL" id="ROR47013.1"/>
    </source>
</evidence>
<protein>
    <recommendedName>
        <fullName evidence="3">Sigma-70-like protein</fullName>
    </recommendedName>
</protein>
<comment type="caution">
    <text evidence="1">The sequence shown here is derived from an EMBL/GenBank/DDBJ whole genome shotgun (WGS) entry which is preliminary data.</text>
</comment>
<name>A0A8G1XFA1_9ACTN</name>
<sequence length="118" mass="12753">MPAPAPAHAAGRRPTADAVGFTAFCELQWQRYRLVALLATGDDAEADGAVRDALGDLADQWHDALASPSVTAYAWPLVKRRITRNHPPLGELADELLLGRILHLTHDQITDTTGRPAP</sequence>
<feature type="non-terminal residue" evidence="1">
    <location>
        <position position="118"/>
    </location>
</feature>
<dbReference type="EMBL" id="RJVJ01000001">
    <property type="protein sequence ID" value="ROR47013.1"/>
    <property type="molecule type" value="Genomic_DNA"/>
</dbReference>
<gene>
    <name evidence="1" type="ORF">EDD39_5325</name>
</gene>
<organism evidence="1 2">
    <name type="scientific">Kitasatospora cineracea</name>
    <dbReference type="NCBI Taxonomy" id="88074"/>
    <lineage>
        <taxon>Bacteria</taxon>
        <taxon>Bacillati</taxon>
        <taxon>Actinomycetota</taxon>
        <taxon>Actinomycetes</taxon>
        <taxon>Kitasatosporales</taxon>
        <taxon>Streptomycetaceae</taxon>
        <taxon>Kitasatospora</taxon>
    </lineage>
</organism>
<evidence type="ECO:0000313" key="2">
    <source>
        <dbReference type="Proteomes" id="UP000267408"/>
    </source>
</evidence>
<evidence type="ECO:0008006" key="3">
    <source>
        <dbReference type="Google" id="ProtNLM"/>
    </source>
</evidence>
<dbReference type="Proteomes" id="UP000267408">
    <property type="component" value="Unassembled WGS sequence"/>
</dbReference>
<reference evidence="1 2" key="1">
    <citation type="submission" date="2018-11" db="EMBL/GenBank/DDBJ databases">
        <title>Sequencing the genomes of 1000 actinobacteria strains.</title>
        <authorList>
            <person name="Klenk H.-P."/>
        </authorList>
    </citation>
    <scope>NUCLEOTIDE SEQUENCE [LARGE SCALE GENOMIC DNA]</scope>
    <source>
        <strain evidence="1 2">DSM 44780</strain>
    </source>
</reference>
<accession>A0A8G1XFA1</accession>
<dbReference type="AlphaFoldDB" id="A0A8G1XFA1"/>